<dbReference type="AlphaFoldDB" id="D2RG14"/>
<dbReference type="GeneID" id="8738817"/>
<keyword evidence="3" id="KW-1185">Reference proteome</keyword>
<gene>
    <name evidence="2" type="ordered locus">Arcpr_0168</name>
</gene>
<dbReference type="Pfam" id="PF04010">
    <property type="entry name" value="DUF357"/>
    <property type="match status" value="1"/>
</dbReference>
<dbReference type="InterPro" id="IPR036809">
    <property type="entry name" value="AF1782-like_sf"/>
</dbReference>
<evidence type="ECO:0000313" key="2">
    <source>
        <dbReference type="EMBL" id="ADB57239.1"/>
    </source>
</evidence>
<organism evidence="2 3">
    <name type="scientific">Archaeoglobus profundus (strain DSM 5631 / JCM 9629 / NBRC 100127 / Av18)</name>
    <dbReference type="NCBI Taxonomy" id="572546"/>
    <lineage>
        <taxon>Archaea</taxon>
        <taxon>Methanobacteriati</taxon>
        <taxon>Methanobacteriota</taxon>
        <taxon>Archaeoglobi</taxon>
        <taxon>Archaeoglobales</taxon>
        <taxon>Archaeoglobaceae</taxon>
        <taxon>Archaeoglobus</taxon>
    </lineage>
</organism>
<dbReference type="PaxDb" id="572546-Arcpr_0168"/>
<protein>
    <recommendedName>
        <fullName evidence="1">DUF357 domain-containing protein</fullName>
    </recommendedName>
</protein>
<reference evidence="2 3" key="1">
    <citation type="journal article" date="2010" name="Stand. Genomic Sci.">
        <title>Complete genome sequence of Archaeoglobus profundus type strain (AV18).</title>
        <authorList>
            <person name="von Jan M."/>
            <person name="Lapidus A."/>
            <person name="Del Rio T.G."/>
            <person name="Copeland A."/>
            <person name="Tice H."/>
            <person name="Cheng J.F."/>
            <person name="Lucas S."/>
            <person name="Chen F."/>
            <person name="Nolan M."/>
            <person name="Goodwin L."/>
            <person name="Han C."/>
            <person name="Pitluck S."/>
            <person name="Liolios K."/>
            <person name="Ivanova N."/>
            <person name="Mavromatis K."/>
            <person name="Ovchinnikova G."/>
            <person name="Chertkov O."/>
            <person name="Pati A."/>
            <person name="Chen A."/>
            <person name="Palaniappan K."/>
            <person name="Land M."/>
            <person name="Hauser L."/>
            <person name="Chang Y.J."/>
            <person name="Jeffries C.D."/>
            <person name="Saunders E."/>
            <person name="Brettin T."/>
            <person name="Detter J.C."/>
            <person name="Chain P."/>
            <person name="Eichinger K."/>
            <person name="Huber H."/>
            <person name="Spring S."/>
            <person name="Rohde M."/>
            <person name="Goker M."/>
            <person name="Wirth R."/>
            <person name="Woyke T."/>
            <person name="Bristow J."/>
            <person name="Eisen J.A."/>
            <person name="Markowitz V."/>
            <person name="Hugenholtz P."/>
            <person name="Kyrpides N.C."/>
            <person name="Klenk H.P."/>
        </authorList>
    </citation>
    <scope>NUCLEOTIDE SEQUENCE [LARGE SCALE GENOMIC DNA]</scope>
    <source>
        <strain evidence="3">DSM 5631 / JCM 9629 / NBRC 100127 / Av18</strain>
    </source>
</reference>
<dbReference type="InterPro" id="IPR023140">
    <property type="entry name" value="DUF357"/>
</dbReference>
<dbReference type="HOGENOM" id="CLU_180506_0_0_2"/>
<dbReference type="STRING" id="572546.Arcpr_0168"/>
<dbReference type="RefSeq" id="WP_012939575.1">
    <property type="nucleotide sequence ID" value="NC_013741.1"/>
</dbReference>
<evidence type="ECO:0000259" key="1">
    <source>
        <dbReference type="Pfam" id="PF04010"/>
    </source>
</evidence>
<proteinExistence type="predicted"/>
<dbReference type="EMBL" id="CP001857">
    <property type="protein sequence ID" value="ADB57239.1"/>
    <property type="molecule type" value="Genomic_DNA"/>
</dbReference>
<dbReference type="OrthoDB" id="148073at2157"/>
<name>D2RG14_ARCPA</name>
<dbReference type="Proteomes" id="UP000001901">
    <property type="component" value="Chromosome"/>
</dbReference>
<dbReference type="Gene3D" id="1.20.1270.90">
    <property type="entry name" value="AF1782-like"/>
    <property type="match status" value="1"/>
</dbReference>
<feature type="domain" description="DUF357" evidence="1">
    <location>
        <begin position="13"/>
        <end position="78"/>
    </location>
</feature>
<dbReference type="eggNOG" id="arCOG01224">
    <property type="taxonomic scope" value="Archaea"/>
</dbReference>
<dbReference type="SUPFAM" id="SSF158372">
    <property type="entry name" value="AF1782-like"/>
    <property type="match status" value="1"/>
</dbReference>
<evidence type="ECO:0000313" key="3">
    <source>
        <dbReference type="Proteomes" id="UP000001901"/>
    </source>
</evidence>
<dbReference type="KEGG" id="apo:Arcpr_0168"/>
<sequence length="83" mass="9730">MGEKEELISETKKWLEQIKERIKKVSACNEKGEEFLRNIKAYISDTEYFFEKGDLVRAFECVVWAWAWLEIGLNLGLLIESAD</sequence>
<accession>D2RG14</accession>